<evidence type="ECO:0000256" key="1">
    <source>
        <dbReference type="SAM" id="MobiDB-lite"/>
    </source>
</evidence>
<evidence type="ECO:0000313" key="2">
    <source>
        <dbReference type="EMBL" id="KAH3829031.1"/>
    </source>
</evidence>
<reference evidence="2" key="2">
    <citation type="submission" date="2020-11" db="EMBL/GenBank/DDBJ databases">
        <authorList>
            <person name="McCartney M.A."/>
            <person name="Auch B."/>
            <person name="Kono T."/>
            <person name="Mallez S."/>
            <person name="Becker A."/>
            <person name="Gohl D.M."/>
            <person name="Silverstein K.A.T."/>
            <person name="Koren S."/>
            <person name="Bechman K.B."/>
            <person name="Herman A."/>
            <person name="Abrahante J.E."/>
            <person name="Garbe J."/>
        </authorList>
    </citation>
    <scope>NUCLEOTIDE SEQUENCE</scope>
    <source>
        <strain evidence="2">Duluth1</strain>
        <tissue evidence="2">Whole animal</tissue>
    </source>
</reference>
<name>A0A9D4H8R0_DREPO</name>
<dbReference type="AlphaFoldDB" id="A0A9D4H8R0"/>
<protein>
    <submittedName>
        <fullName evidence="2">Uncharacterized protein</fullName>
    </submittedName>
</protein>
<evidence type="ECO:0000313" key="3">
    <source>
        <dbReference type="Proteomes" id="UP000828390"/>
    </source>
</evidence>
<dbReference type="Proteomes" id="UP000828390">
    <property type="component" value="Unassembled WGS sequence"/>
</dbReference>
<proteinExistence type="predicted"/>
<comment type="caution">
    <text evidence="2">The sequence shown here is derived from an EMBL/GenBank/DDBJ whole genome shotgun (WGS) entry which is preliminary data.</text>
</comment>
<sequence>MASPVEHVEMIIAPRWFVVPGMKLKGGLLREGRGNQGECHGHQNKQNRQHNLQQKLRWA</sequence>
<keyword evidence="3" id="KW-1185">Reference proteome</keyword>
<gene>
    <name evidence="2" type="ORF">DPMN_131019</name>
</gene>
<reference evidence="2" key="1">
    <citation type="journal article" date="2019" name="bioRxiv">
        <title>The Genome of the Zebra Mussel, Dreissena polymorpha: A Resource for Invasive Species Research.</title>
        <authorList>
            <person name="McCartney M.A."/>
            <person name="Auch B."/>
            <person name="Kono T."/>
            <person name="Mallez S."/>
            <person name="Zhang Y."/>
            <person name="Obille A."/>
            <person name="Becker A."/>
            <person name="Abrahante J.E."/>
            <person name="Garbe J."/>
            <person name="Badalamenti J.P."/>
            <person name="Herman A."/>
            <person name="Mangelson H."/>
            <person name="Liachko I."/>
            <person name="Sullivan S."/>
            <person name="Sone E.D."/>
            <person name="Koren S."/>
            <person name="Silverstein K.A.T."/>
            <person name="Beckman K.B."/>
            <person name="Gohl D.M."/>
        </authorList>
    </citation>
    <scope>NUCLEOTIDE SEQUENCE</scope>
    <source>
        <strain evidence="2">Duluth1</strain>
        <tissue evidence="2">Whole animal</tissue>
    </source>
</reference>
<dbReference type="EMBL" id="JAIWYP010000005">
    <property type="protein sequence ID" value="KAH3829031.1"/>
    <property type="molecule type" value="Genomic_DNA"/>
</dbReference>
<organism evidence="2 3">
    <name type="scientific">Dreissena polymorpha</name>
    <name type="common">Zebra mussel</name>
    <name type="synonym">Mytilus polymorpha</name>
    <dbReference type="NCBI Taxonomy" id="45954"/>
    <lineage>
        <taxon>Eukaryota</taxon>
        <taxon>Metazoa</taxon>
        <taxon>Spiralia</taxon>
        <taxon>Lophotrochozoa</taxon>
        <taxon>Mollusca</taxon>
        <taxon>Bivalvia</taxon>
        <taxon>Autobranchia</taxon>
        <taxon>Heteroconchia</taxon>
        <taxon>Euheterodonta</taxon>
        <taxon>Imparidentia</taxon>
        <taxon>Neoheterodontei</taxon>
        <taxon>Myida</taxon>
        <taxon>Dreissenoidea</taxon>
        <taxon>Dreissenidae</taxon>
        <taxon>Dreissena</taxon>
    </lineage>
</organism>
<feature type="region of interest" description="Disordered" evidence="1">
    <location>
        <begin position="32"/>
        <end position="59"/>
    </location>
</feature>
<feature type="compositionally biased region" description="Polar residues" evidence="1">
    <location>
        <begin position="49"/>
        <end position="59"/>
    </location>
</feature>
<accession>A0A9D4H8R0</accession>